<dbReference type="AlphaFoldDB" id="A0A1Z4LQU9"/>
<evidence type="ECO:0000313" key="2">
    <source>
        <dbReference type="EMBL" id="BAY83609.1"/>
    </source>
</evidence>
<keyword evidence="1" id="KW-1133">Transmembrane helix</keyword>
<accession>A0A1Z4LQU9</accession>
<dbReference type="Proteomes" id="UP000218418">
    <property type="component" value="Chromosome"/>
</dbReference>
<sequence>MGQEFVGIVSIVILMTIGVILGYVISQLILGYLTLNLVTFLGTLSLIIIFGTLYFVLFWEFKKRQSRSFSTQPSYPTPEPTADTHLQNQLFGLVGGDKATANRLVEQLKRNHPDMSENWYWQRAIADLERDRGR</sequence>
<evidence type="ECO:0000256" key="1">
    <source>
        <dbReference type="SAM" id="Phobius"/>
    </source>
</evidence>
<feature type="transmembrane region" description="Helical" evidence="1">
    <location>
        <begin position="5"/>
        <end position="25"/>
    </location>
</feature>
<keyword evidence="1" id="KW-0812">Transmembrane</keyword>
<name>A0A1Z4LQU9_9CYAN</name>
<gene>
    <name evidence="2" type="ORF">NIES267_30980</name>
</gene>
<keyword evidence="1" id="KW-0472">Membrane</keyword>
<dbReference type="EMBL" id="AP018227">
    <property type="protein sequence ID" value="BAY83609.1"/>
    <property type="molecule type" value="Genomic_DNA"/>
</dbReference>
<reference evidence="2 3" key="1">
    <citation type="submission" date="2017-06" db="EMBL/GenBank/DDBJ databases">
        <title>Genome sequencing of cyanobaciteial culture collection at National Institute for Environmental Studies (NIES).</title>
        <authorList>
            <person name="Hirose Y."/>
            <person name="Shimura Y."/>
            <person name="Fujisawa T."/>
            <person name="Nakamura Y."/>
            <person name="Kawachi M."/>
        </authorList>
    </citation>
    <scope>NUCLEOTIDE SEQUENCE [LARGE SCALE GENOMIC DNA]</scope>
    <source>
        <strain evidence="2 3">NIES-267</strain>
    </source>
</reference>
<dbReference type="OrthoDB" id="486403at2"/>
<organism evidence="2 3">
    <name type="scientific">Calothrix parasitica NIES-267</name>
    <dbReference type="NCBI Taxonomy" id="1973488"/>
    <lineage>
        <taxon>Bacteria</taxon>
        <taxon>Bacillati</taxon>
        <taxon>Cyanobacteriota</taxon>
        <taxon>Cyanophyceae</taxon>
        <taxon>Nostocales</taxon>
        <taxon>Calotrichaceae</taxon>
        <taxon>Calothrix</taxon>
    </lineage>
</organism>
<feature type="transmembrane region" description="Helical" evidence="1">
    <location>
        <begin position="37"/>
        <end position="59"/>
    </location>
</feature>
<keyword evidence="3" id="KW-1185">Reference proteome</keyword>
<protein>
    <submittedName>
        <fullName evidence="2">Uncharacterized protein</fullName>
    </submittedName>
</protein>
<evidence type="ECO:0000313" key="3">
    <source>
        <dbReference type="Proteomes" id="UP000218418"/>
    </source>
</evidence>
<proteinExistence type="predicted"/>